<dbReference type="Pfam" id="PF01202">
    <property type="entry name" value="SKI"/>
    <property type="match status" value="1"/>
</dbReference>
<reference evidence="2" key="1">
    <citation type="submission" date="2017-09" db="EMBL/GenBank/DDBJ databases">
        <title>Depth-based differentiation of microbial function through sediment-hosted aquifers and enrichment of novel symbionts in the deep terrestrial subsurface.</title>
        <authorList>
            <person name="Probst A.J."/>
            <person name="Ladd B."/>
            <person name="Jarett J.K."/>
            <person name="Geller-Mcgrath D.E."/>
            <person name="Sieber C.M.K."/>
            <person name="Emerson J.B."/>
            <person name="Anantharaman K."/>
            <person name="Thomas B.C."/>
            <person name="Malmstrom R."/>
            <person name="Stieglmeier M."/>
            <person name="Klingl A."/>
            <person name="Woyke T."/>
            <person name="Ryan C.M."/>
            <person name="Banfield J.F."/>
        </authorList>
    </citation>
    <scope>NUCLEOTIDE SEQUENCE [LARGE SCALE GENOMIC DNA]</scope>
</reference>
<evidence type="ECO:0000313" key="2">
    <source>
        <dbReference type="Proteomes" id="UP000230557"/>
    </source>
</evidence>
<proteinExistence type="predicted"/>
<protein>
    <recommendedName>
        <fullName evidence="3">Shikimate kinase</fullName>
    </recommendedName>
</protein>
<comment type="caution">
    <text evidence="1">The sequence shown here is derived from an EMBL/GenBank/DDBJ whole genome shotgun (WGS) entry which is preliminary data.</text>
</comment>
<dbReference type="PRINTS" id="PR01100">
    <property type="entry name" value="SHIKIMTKNASE"/>
</dbReference>
<dbReference type="InterPro" id="IPR027417">
    <property type="entry name" value="P-loop_NTPase"/>
</dbReference>
<evidence type="ECO:0008006" key="3">
    <source>
        <dbReference type="Google" id="ProtNLM"/>
    </source>
</evidence>
<accession>A0A2H0VC49</accession>
<sequence length="179" mass="20811">MIIFLIGPGGVGKTTCGKLLAKKIGYELIDLDKIFQKKLGGIGRYIDQRGYRKYCYQNSKIFYSLLKANEKKSVFVLSSGFLVHKGLERLTTKHRLTINRHGLSVLLLPSRSRQQSTKIIVERQLSRALGLNKRREIRKIEERYDQYLKFGDIRIFSYAKPETIVNRVTKKLYSHPNFK</sequence>
<organism evidence="1 2">
    <name type="scientific">Candidatus Doudnabacteria bacterium CG10_big_fil_rev_8_21_14_0_10_41_10</name>
    <dbReference type="NCBI Taxonomy" id="1974551"/>
    <lineage>
        <taxon>Bacteria</taxon>
        <taxon>Candidatus Doudnaibacteriota</taxon>
    </lineage>
</organism>
<dbReference type="AlphaFoldDB" id="A0A2H0VC49"/>
<evidence type="ECO:0000313" key="1">
    <source>
        <dbReference type="EMBL" id="PIR96656.1"/>
    </source>
</evidence>
<dbReference type="Gene3D" id="3.40.50.300">
    <property type="entry name" value="P-loop containing nucleotide triphosphate hydrolases"/>
    <property type="match status" value="1"/>
</dbReference>
<dbReference type="InterPro" id="IPR031322">
    <property type="entry name" value="Shikimate/glucono_kinase"/>
</dbReference>
<gene>
    <name evidence="1" type="ORF">COT91_05335</name>
</gene>
<dbReference type="SUPFAM" id="SSF52540">
    <property type="entry name" value="P-loop containing nucleoside triphosphate hydrolases"/>
    <property type="match status" value="1"/>
</dbReference>
<name>A0A2H0VC49_9BACT</name>
<dbReference type="EMBL" id="PFAJ01000070">
    <property type="protein sequence ID" value="PIR96656.1"/>
    <property type="molecule type" value="Genomic_DNA"/>
</dbReference>
<dbReference type="Proteomes" id="UP000230557">
    <property type="component" value="Unassembled WGS sequence"/>
</dbReference>